<dbReference type="SUPFAM" id="SSF52317">
    <property type="entry name" value="Class I glutamine amidotransferase-like"/>
    <property type="match status" value="1"/>
</dbReference>
<dbReference type="Proteomes" id="UP000552045">
    <property type="component" value="Unassembled WGS sequence"/>
</dbReference>
<evidence type="ECO:0000256" key="1">
    <source>
        <dbReference type="SAM" id="MobiDB-lite"/>
    </source>
</evidence>
<dbReference type="AlphaFoldDB" id="A0A7Y9ESS6"/>
<accession>A0A7Y9ESS6</accession>
<evidence type="ECO:0000313" key="4">
    <source>
        <dbReference type="Proteomes" id="UP000552045"/>
    </source>
</evidence>
<gene>
    <name evidence="3" type="ORF">BKA02_000363</name>
</gene>
<dbReference type="GO" id="GO:0050116">
    <property type="term" value="F:N,N-dimethylformamidase activity"/>
    <property type="evidence" value="ECO:0007669"/>
    <property type="project" value="UniProtKB-EC"/>
</dbReference>
<dbReference type="Pfam" id="PF20254">
    <property type="entry name" value="DMFA2_C"/>
    <property type="match status" value="1"/>
</dbReference>
<keyword evidence="3" id="KW-0378">Hydrolase</keyword>
<comment type="caution">
    <text evidence="3">The sequence shown here is derived from an EMBL/GenBank/DDBJ whole genome shotgun (WGS) entry which is preliminary data.</text>
</comment>
<dbReference type="RefSeq" id="WP_179430728.1">
    <property type="nucleotide sequence ID" value="NZ_BAABLC010000003.1"/>
</dbReference>
<dbReference type="EMBL" id="JACCBH010000001">
    <property type="protein sequence ID" value="NYD53308.1"/>
    <property type="molecule type" value="Genomic_DNA"/>
</dbReference>
<name>A0A7Y9ESS6_9MICO</name>
<proteinExistence type="predicted"/>
<dbReference type="EC" id="3.5.1.56" evidence="3"/>
<feature type="domain" description="N,N-dimethylformamidase beta subunit-like C-terminal" evidence="2">
    <location>
        <begin position="272"/>
        <end position="702"/>
    </location>
</feature>
<evidence type="ECO:0000259" key="2">
    <source>
        <dbReference type="Pfam" id="PF20254"/>
    </source>
</evidence>
<evidence type="ECO:0000313" key="3">
    <source>
        <dbReference type="EMBL" id="NYD53308.1"/>
    </source>
</evidence>
<keyword evidence="4" id="KW-1185">Reference proteome</keyword>
<dbReference type="Gene3D" id="3.40.50.880">
    <property type="match status" value="1"/>
</dbReference>
<dbReference type="InterPro" id="IPR046540">
    <property type="entry name" value="DMFA2_C"/>
</dbReference>
<dbReference type="InterPro" id="IPR029062">
    <property type="entry name" value="Class_I_gatase-like"/>
</dbReference>
<organism evidence="3 4">
    <name type="scientific">Microbacterium pseudoresistens</name>
    <dbReference type="NCBI Taxonomy" id="640634"/>
    <lineage>
        <taxon>Bacteria</taxon>
        <taxon>Bacillati</taxon>
        <taxon>Actinomycetota</taxon>
        <taxon>Actinomycetes</taxon>
        <taxon>Micrococcales</taxon>
        <taxon>Microbacteriaceae</taxon>
        <taxon>Microbacterium</taxon>
    </lineage>
</organism>
<sequence length="724" mass="78534">MTLTGYLNTLSAEPGEAVDLMMSASADLVEVDLVRLQHGDDNPAGPGRKILPVPEFIAQTVRGGLRDVHLGSCVVVPSVGTQSVEGLSLSVLMQPTTPSSGREQGVLTLLAANGATVLGIVVDAAGRLGLRGADEARLADLTIAWRRGSWYRVQLEVPAGGPLVLRCAESRGLGEEVALEIEAQPLPAGSIVSSAVIAAASCRLDGRQWVPDRVFNGKIERPEIHRVAAEGSRIPVAEWRFELEPGSAVAVDVSGHERHGIVVGSPARASTGHSWRHEEVDFRKAPEQYGAIHFHDDDLDDAGWEPSLRFTVPEDLTSGVYAVELRAGDVIDHVPFVVRPRDGEARARTVVLLPTFTYLAYGNERMVTRLDFEGDQMSDHAIRPGHRDLELAEHPEWGLSLYDVHSDGSTCAYATHLRPIPNLRPDYRAWLQNAPRHLSADLYLIDWLTEKGYSFDVVTDHDLHRDGAALLAEYDVVLTGSHPEYVSARMLDALDAHVHSGGSMMYLGGNGFYWVTSQDSARPHIIEVRRGPVGTRPSEGAPGEGHHSTTGEPGGMWRQRGRWPNHLTGIGMTAQGWDSRAPGYRRNPDLPEECAFVFDGVDEEVIGTFGLIMDGSSGDEIDRFDVDRGSPAETVVLASSTGHSDFYFLAGEDVMASRAGLGGTQSPEVRSDMTWLEKPGGGAVFSVGSICFLGSLSHNGYRNNISTVVANALDEMLRRPSRQR</sequence>
<feature type="region of interest" description="Disordered" evidence="1">
    <location>
        <begin position="532"/>
        <end position="558"/>
    </location>
</feature>
<reference evidence="3 4" key="1">
    <citation type="submission" date="2020-07" db="EMBL/GenBank/DDBJ databases">
        <title>Sequencing the genomes of 1000 actinobacteria strains.</title>
        <authorList>
            <person name="Klenk H.-P."/>
        </authorList>
    </citation>
    <scope>NUCLEOTIDE SEQUENCE [LARGE SCALE GENOMIC DNA]</scope>
    <source>
        <strain evidence="3 4">DSM 22185</strain>
    </source>
</reference>
<protein>
    <submittedName>
        <fullName evidence="3">N,N-dimethylformamidase</fullName>
        <ecNumber evidence="3">3.5.1.56</ecNumber>
    </submittedName>
</protein>